<dbReference type="Pfam" id="PF04059">
    <property type="entry name" value="RRM_2"/>
    <property type="match status" value="1"/>
</dbReference>
<evidence type="ECO:0000313" key="4">
    <source>
        <dbReference type="Proteomes" id="UP000799429"/>
    </source>
</evidence>
<keyword evidence="4" id="KW-1185">Reference proteome</keyword>
<keyword evidence="1" id="KW-0694">RNA-binding</keyword>
<name>A0A9P4SH48_9PEZI</name>
<dbReference type="AlphaFoldDB" id="A0A9P4SH48"/>
<protein>
    <recommendedName>
        <fullName evidence="2">RRM domain-containing protein</fullName>
    </recommendedName>
</protein>
<feature type="non-terminal residue" evidence="3">
    <location>
        <position position="1"/>
    </location>
</feature>
<gene>
    <name evidence="3" type="ORF">M501DRAFT_928618</name>
</gene>
<evidence type="ECO:0000259" key="2">
    <source>
        <dbReference type="PROSITE" id="PS50102"/>
    </source>
</evidence>
<feature type="domain" description="RRM" evidence="2">
    <location>
        <begin position="14"/>
        <end position="99"/>
    </location>
</feature>
<dbReference type="SUPFAM" id="SSF54928">
    <property type="entry name" value="RNA-binding domain, RBD"/>
    <property type="match status" value="1"/>
</dbReference>
<sequence length="179" mass="20679">IDIAKIERFEEFRTTVMIRNIPNEMDFATFKNWMDNGSRGQFDFLYNRIDYSTGRGVGYAFVNFVDPDAVVNFFRRVNGRSWPGFPTSRKEVALAFATQQGVEVLVEHFRNSSVRLEHPDYRPKLFYVHGDPYPAVPGEEKDFPPPNNYSKLQRSIENARVIGKLIRLRSSTASRSASF</sequence>
<dbReference type="Proteomes" id="UP000799429">
    <property type="component" value="Unassembled WGS sequence"/>
</dbReference>
<dbReference type="OrthoDB" id="417481at2759"/>
<dbReference type="InterPro" id="IPR000504">
    <property type="entry name" value="RRM_dom"/>
</dbReference>
<dbReference type="InterPro" id="IPR007201">
    <property type="entry name" value="Mei2-like_Rrm_C"/>
</dbReference>
<dbReference type="GO" id="GO:0003723">
    <property type="term" value="F:RNA binding"/>
    <property type="evidence" value="ECO:0007669"/>
    <property type="project" value="UniProtKB-UniRule"/>
</dbReference>
<dbReference type="InterPro" id="IPR012677">
    <property type="entry name" value="Nucleotide-bd_a/b_plait_sf"/>
</dbReference>
<comment type="caution">
    <text evidence="3">The sequence shown here is derived from an EMBL/GenBank/DDBJ whole genome shotgun (WGS) entry which is preliminary data.</text>
</comment>
<accession>A0A9P4SH48</accession>
<organism evidence="3 4">
    <name type="scientific">Patellaria atrata CBS 101060</name>
    <dbReference type="NCBI Taxonomy" id="1346257"/>
    <lineage>
        <taxon>Eukaryota</taxon>
        <taxon>Fungi</taxon>
        <taxon>Dikarya</taxon>
        <taxon>Ascomycota</taxon>
        <taxon>Pezizomycotina</taxon>
        <taxon>Dothideomycetes</taxon>
        <taxon>Dothideomycetes incertae sedis</taxon>
        <taxon>Patellariales</taxon>
        <taxon>Patellariaceae</taxon>
        <taxon>Patellaria</taxon>
    </lineage>
</organism>
<reference evidence="3" key="1">
    <citation type="journal article" date="2020" name="Stud. Mycol.">
        <title>101 Dothideomycetes genomes: a test case for predicting lifestyles and emergence of pathogens.</title>
        <authorList>
            <person name="Haridas S."/>
            <person name="Albert R."/>
            <person name="Binder M."/>
            <person name="Bloem J."/>
            <person name="Labutti K."/>
            <person name="Salamov A."/>
            <person name="Andreopoulos B."/>
            <person name="Baker S."/>
            <person name="Barry K."/>
            <person name="Bills G."/>
            <person name="Bluhm B."/>
            <person name="Cannon C."/>
            <person name="Castanera R."/>
            <person name="Culley D."/>
            <person name="Daum C."/>
            <person name="Ezra D."/>
            <person name="Gonzalez J."/>
            <person name="Henrissat B."/>
            <person name="Kuo A."/>
            <person name="Liang C."/>
            <person name="Lipzen A."/>
            <person name="Lutzoni F."/>
            <person name="Magnuson J."/>
            <person name="Mondo S."/>
            <person name="Nolan M."/>
            <person name="Ohm R."/>
            <person name="Pangilinan J."/>
            <person name="Park H.-J."/>
            <person name="Ramirez L."/>
            <person name="Alfaro M."/>
            <person name="Sun H."/>
            <person name="Tritt A."/>
            <person name="Yoshinaga Y."/>
            <person name="Zwiers L.-H."/>
            <person name="Turgeon B."/>
            <person name="Goodwin S."/>
            <person name="Spatafora J."/>
            <person name="Crous P."/>
            <person name="Grigoriev I."/>
        </authorList>
    </citation>
    <scope>NUCLEOTIDE SEQUENCE</scope>
    <source>
        <strain evidence="3">CBS 101060</strain>
    </source>
</reference>
<dbReference type="Gene3D" id="3.30.70.330">
    <property type="match status" value="1"/>
</dbReference>
<proteinExistence type="predicted"/>
<evidence type="ECO:0000313" key="3">
    <source>
        <dbReference type="EMBL" id="KAF2841717.1"/>
    </source>
</evidence>
<dbReference type="PROSITE" id="PS50102">
    <property type="entry name" value="RRM"/>
    <property type="match status" value="1"/>
</dbReference>
<evidence type="ECO:0000256" key="1">
    <source>
        <dbReference type="PROSITE-ProRule" id="PRU00176"/>
    </source>
</evidence>
<dbReference type="EMBL" id="MU006091">
    <property type="protein sequence ID" value="KAF2841717.1"/>
    <property type="molecule type" value="Genomic_DNA"/>
</dbReference>
<dbReference type="InterPro" id="IPR035979">
    <property type="entry name" value="RBD_domain_sf"/>
</dbReference>